<proteinExistence type="predicted"/>
<accession>A0AAE0YKZ6</accession>
<feature type="compositionally biased region" description="Polar residues" evidence="1">
    <location>
        <begin position="1"/>
        <end position="15"/>
    </location>
</feature>
<dbReference type="EMBL" id="JAWDGP010005941">
    <property type="protein sequence ID" value="KAK3749377.1"/>
    <property type="molecule type" value="Genomic_DNA"/>
</dbReference>
<sequence>MNNSDATCTFHNSGGHQHEHGAGLLTKKTITKSLLGAACVSRRNILARIKAASFNMSILQTYAPTADHPEEEIE</sequence>
<dbReference type="Proteomes" id="UP001283361">
    <property type="component" value="Unassembled WGS sequence"/>
</dbReference>
<keyword evidence="3" id="KW-1185">Reference proteome</keyword>
<evidence type="ECO:0000313" key="3">
    <source>
        <dbReference type="Proteomes" id="UP001283361"/>
    </source>
</evidence>
<feature type="region of interest" description="Disordered" evidence="1">
    <location>
        <begin position="1"/>
        <end position="21"/>
    </location>
</feature>
<dbReference type="AlphaFoldDB" id="A0AAE0YKZ6"/>
<evidence type="ECO:0000313" key="2">
    <source>
        <dbReference type="EMBL" id="KAK3749377.1"/>
    </source>
</evidence>
<reference evidence="2" key="1">
    <citation type="journal article" date="2023" name="G3 (Bethesda)">
        <title>A reference genome for the long-term kleptoplast-retaining sea slug Elysia crispata morphotype clarki.</title>
        <authorList>
            <person name="Eastman K.E."/>
            <person name="Pendleton A.L."/>
            <person name="Shaikh M.A."/>
            <person name="Suttiyut T."/>
            <person name="Ogas R."/>
            <person name="Tomko P."/>
            <person name="Gavelis G."/>
            <person name="Widhalm J.R."/>
            <person name="Wisecaver J.H."/>
        </authorList>
    </citation>
    <scope>NUCLEOTIDE SEQUENCE</scope>
    <source>
        <strain evidence="2">ECLA1</strain>
    </source>
</reference>
<gene>
    <name evidence="2" type="ORF">RRG08_052161</name>
</gene>
<name>A0AAE0YKZ6_9GAST</name>
<evidence type="ECO:0000256" key="1">
    <source>
        <dbReference type="SAM" id="MobiDB-lite"/>
    </source>
</evidence>
<comment type="caution">
    <text evidence="2">The sequence shown here is derived from an EMBL/GenBank/DDBJ whole genome shotgun (WGS) entry which is preliminary data.</text>
</comment>
<organism evidence="2 3">
    <name type="scientific">Elysia crispata</name>
    <name type="common">lettuce slug</name>
    <dbReference type="NCBI Taxonomy" id="231223"/>
    <lineage>
        <taxon>Eukaryota</taxon>
        <taxon>Metazoa</taxon>
        <taxon>Spiralia</taxon>
        <taxon>Lophotrochozoa</taxon>
        <taxon>Mollusca</taxon>
        <taxon>Gastropoda</taxon>
        <taxon>Heterobranchia</taxon>
        <taxon>Euthyneura</taxon>
        <taxon>Panpulmonata</taxon>
        <taxon>Sacoglossa</taxon>
        <taxon>Placobranchoidea</taxon>
        <taxon>Plakobranchidae</taxon>
        <taxon>Elysia</taxon>
    </lineage>
</organism>
<protein>
    <submittedName>
        <fullName evidence="2">Uncharacterized protein</fullName>
    </submittedName>
</protein>